<organism evidence="1 2">
    <name type="scientific">Nepenthes gracilis</name>
    <name type="common">Slender pitcher plant</name>
    <dbReference type="NCBI Taxonomy" id="150966"/>
    <lineage>
        <taxon>Eukaryota</taxon>
        <taxon>Viridiplantae</taxon>
        <taxon>Streptophyta</taxon>
        <taxon>Embryophyta</taxon>
        <taxon>Tracheophyta</taxon>
        <taxon>Spermatophyta</taxon>
        <taxon>Magnoliopsida</taxon>
        <taxon>eudicotyledons</taxon>
        <taxon>Gunneridae</taxon>
        <taxon>Pentapetalae</taxon>
        <taxon>Caryophyllales</taxon>
        <taxon>Nepenthaceae</taxon>
        <taxon>Nepenthes</taxon>
    </lineage>
</organism>
<gene>
    <name evidence="1" type="ORF">Nepgr_030095</name>
</gene>
<protein>
    <submittedName>
        <fullName evidence="1">Uncharacterized protein</fullName>
    </submittedName>
</protein>
<accession>A0AAD3TF56</accession>
<dbReference type="EMBL" id="BSYO01000034">
    <property type="protein sequence ID" value="GMH28252.1"/>
    <property type="molecule type" value="Genomic_DNA"/>
</dbReference>
<reference evidence="1" key="1">
    <citation type="submission" date="2023-05" db="EMBL/GenBank/DDBJ databases">
        <title>Nepenthes gracilis genome sequencing.</title>
        <authorList>
            <person name="Fukushima K."/>
        </authorList>
    </citation>
    <scope>NUCLEOTIDE SEQUENCE</scope>
    <source>
        <strain evidence="1">SING2019-196</strain>
    </source>
</reference>
<dbReference type="AlphaFoldDB" id="A0AAD3TF56"/>
<proteinExistence type="predicted"/>
<evidence type="ECO:0000313" key="2">
    <source>
        <dbReference type="Proteomes" id="UP001279734"/>
    </source>
</evidence>
<sequence length="102" mass="11299">MEFFYQFVDIQQHDSDHELSKSRTHSDDGILMNTATELLHTVDAKAGVGQENSSSLSLGPVGILAGKNEDDPSRVKAPLFAVESLRLVKDERQLRFDMGDGH</sequence>
<evidence type="ECO:0000313" key="1">
    <source>
        <dbReference type="EMBL" id="GMH28252.1"/>
    </source>
</evidence>
<dbReference type="Proteomes" id="UP001279734">
    <property type="component" value="Unassembled WGS sequence"/>
</dbReference>
<comment type="caution">
    <text evidence="1">The sequence shown here is derived from an EMBL/GenBank/DDBJ whole genome shotgun (WGS) entry which is preliminary data.</text>
</comment>
<name>A0AAD3TF56_NEPGR</name>
<keyword evidence="2" id="KW-1185">Reference proteome</keyword>